<feature type="domain" description="Response regulatory" evidence="10">
    <location>
        <begin position="4"/>
        <end position="118"/>
    </location>
</feature>
<dbReference type="Proteomes" id="UP000249061">
    <property type="component" value="Unassembled WGS sequence"/>
</dbReference>
<dbReference type="PROSITE" id="PS00688">
    <property type="entry name" value="SIGMA54_INTERACT_3"/>
    <property type="match status" value="1"/>
</dbReference>
<keyword evidence="7" id="KW-0804">Transcription</keyword>
<dbReference type="Gene3D" id="3.40.50.300">
    <property type="entry name" value="P-loop containing nucleotide triphosphate hydrolases"/>
    <property type="match status" value="1"/>
</dbReference>
<organism evidence="11 12">
    <name type="scientific">Archangium gephyra</name>
    <dbReference type="NCBI Taxonomy" id="48"/>
    <lineage>
        <taxon>Bacteria</taxon>
        <taxon>Pseudomonadati</taxon>
        <taxon>Myxococcota</taxon>
        <taxon>Myxococcia</taxon>
        <taxon>Myxococcales</taxon>
        <taxon>Cystobacterineae</taxon>
        <taxon>Archangiaceae</taxon>
        <taxon>Archangium</taxon>
    </lineage>
</organism>
<dbReference type="CDD" id="cd00009">
    <property type="entry name" value="AAA"/>
    <property type="match status" value="1"/>
</dbReference>
<dbReference type="Gene3D" id="3.40.50.2300">
    <property type="match status" value="1"/>
</dbReference>
<dbReference type="InterPro" id="IPR001789">
    <property type="entry name" value="Sig_transdc_resp-reg_receiver"/>
</dbReference>
<dbReference type="SUPFAM" id="SSF46689">
    <property type="entry name" value="Homeodomain-like"/>
    <property type="match status" value="1"/>
</dbReference>
<dbReference type="InterPro" id="IPR058031">
    <property type="entry name" value="AAA_lid_NorR"/>
</dbReference>
<evidence type="ECO:0000256" key="8">
    <source>
        <dbReference type="PROSITE-ProRule" id="PRU00169"/>
    </source>
</evidence>
<dbReference type="InterPro" id="IPR025944">
    <property type="entry name" value="Sigma_54_int_dom_CS"/>
</dbReference>
<dbReference type="SUPFAM" id="SSF52540">
    <property type="entry name" value="P-loop containing nucleoside triphosphate hydrolases"/>
    <property type="match status" value="1"/>
</dbReference>
<dbReference type="FunFam" id="3.40.50.300:FF:000006">
    <property type="entry name" value="DNA-binding transcriptional regulator NtrC"/>
    <property type="match status" value="1"/>
</dbReference>
<proteinExistence type="predicted"/>
<evidence type="ECO:0000256" key="5">
    <source>
        <dbReference type="ARBA" id="ARBA00023015"/>
    </source>
</evidence>
<sequence length="454" mass="49579">MSGRVLLVDDDANLTSTLELGLAQRGYRVVTAQRAEVALAQLNTEDVDVVLTDLNMPGLGGLEFAERVAQSHPDTPLIVLTGFGSYESAVAAIRAGAYDFLSKPAKLDSIVIALERAIQHRNLRREVARLRTEASSGSRFEGLVAASEAMQRALDLVSRVSSSQSSVLITGESGTGKEVLARAIHARSGRSGPFVAVNCAAMPETLLESELFGHVRGAFTDARENRVGLFTEANGGTLLLDEIGDMPLGLQPKLLRVLQERKVRPLGARAEHSVDVRIIAATNRDLEARIEKGEFREDLFFRINVVHVPLPPLRERSADILPLAQRFLKEFATRAGKTVKGLSAPAAARLLAWDWPGNVRELSNVMERAVALTRYDEIGVDDLPEKLLKDRPASVVVAANDPSELVTLEELEKRYILRVLEAQQGNKTAAARTLGIERKTLYRKLESWGVSGKD</sequence>
<evidence type="ECO:0000313" key="11">
    <source>
        <dbReference type="EMBL" id="PZR09395.1"/>
    </source>
</evidence>
<evidence type="ECO:0000259" key="10">
    <source>
        <dbReference type="PROSITE" id="PS50110"/>
    </source>
</evidence>
<name>A0A2W5TDC6_9BACT</name>
<dbReference type="PANTHER" id="PTHR32071">
    <property type="entry name" value="TRANSCRIPTIONAL REGULATORY PROTEIN"/>
    <property type="match status" value="1"/>
</dbReference>
<reference evidence="11 12" key="1">
    <citation type="submission" date="2017-08" db="EMBL/GenBank/DDBJ databases">
        <title>Infants hospitalized years apart are colonized by the same room-sourced microbial strains.</title>
        <authorList>
            <person name="Brooks B."/>
            <person name="Olm M.R."/>
            <person name="Firek B.A."/>
            <person name="Baker R."/>
            <person name="Thomas B.C."/>
            <person name="Morowitz M.J."/>
            <person name="Banfield J.F."/>
        </authorList>
    </citation>
    <scope>NUCLEOTIDE SEQUENCE [LARGE SCALE GENOMIC DNA]</scope>
    <source>
        <strain evidence="11">S2_003_000_R2_14</strain>
    </source>
</reference>
<evidence type="ECO:0000256" key="7">
    <source>
        <dbReference type="ARBA" id="ARBA00023163"/>
    </source>
</evidence>
<dbReference type="SMART" id="SM00448">
    <property type="entry name" value="REC"/>
    <property type="match status" value="1"/>
</dbReference>
<dbReference type="FunFam" id="3.40.50.2300:FF:000018">
    <property type="entry name" value="DNA-binding transcriptional regulator NtrC"/>
    <property type="match status" value="1"/>
</dbReference>
<evidence type="ECO:0000313" key="12">
    <source>
        <dbReference type="Proteomes" id="UP000249061"/>
    </source>
</evidence>
<keyword evidence="1 8" id="KW-0597">Phosphoprotein</keyword>
<dbReference type="InterPro" id="IPR025943">
    <property type="entry name" value="Sigma_54_int_dom_ATP-bd_2"/>
</dbReference>
<dbReference type="InterPro" id="IPR011006">
    <property type="entry name" value="CheY-like_superfamily"/>
</dbReference>
<dbReference type="EMBL" id="QFQP01000021">
    <property type="protein sequence ID" value="PZR09395.1"/>
    <property type="molecule type" value="Genomic_DNA"/>
</dbReference>
<evidence type="ECO:0000259" key="9">
    <source>
        <dbReference type="PROSITE" id="PS50045"/>
    </source>
</evidence>
<keyword evidence="2" id="KW-0547">Nucleotide-binding</keyword>
<dbReference type="GO" id="GO:0043565">
    <property type="term" value="F:sequence-specific DNA binding"/>
    <property type="evidence" value="ECO:0007669"/>
    <property type="project" value="InterPro"/>
</dbReference>
<dbReference type="InterPro" id="IPR025662">
    <property type="entry name" value="Sigma_54_int_dom_ATP-bd_1"/>
</dbReference>
<evidence type="ECO:0000256" key="2">
    <source>
        <dbReference type="ARBA" id="ARBA00022741"/>
    </source>
</evidence>
<evidence type="ECO:0000256" key="4">
    <source>
        <dbReference type="ARBA" id="ARBA00023012"/>
    </source>
</evidence>
<dbReference type="GO" id="GO:0006355">
    <property type="term" value="P:regulation of DNA-templated transcription"/>
    <property type="evidence" value="ECO:0007669"/>
    <property type="project" value="InterPro"/>
</dbReference>
<dbReference type="InterPro" id="IPR003593">
    <property type="entry name" value="AAA+_ATPase"/>
</dbReference>
<protein>
    <submittedName>
        <fullName evidence="11">Sigma-54-dependent Fis family transcriptional regulator</fullName>
    </submittedName>
</protein>
<dbReference type="SUPFAM" id="SSF52172">
    <property type="entry name" value="CheY-like"/>
    <property type="match status" value="1"/>
</dbReference>
<feature type="modified residue" description="4-aspartylphosphate" evidence="8">
    <location>
        <position position="53"/>
    </location>
</feature>
<dbReference type="InterPro" id="IPR009057">
    <property type="entry name" value="Homeodomain-like_sf"/>
</dbReference>
<dbReference type="InterPro" id="IPR002197">
    <property type="entry name" value="HTH_Fis"/>
</dbReference>
<dbReference type="PROSITE" id="PS00675">
    <property type="entry name" value="SIGMA54_INTERACT_1"/>
    <property type="match status" value="1"/>
</dbReference>
<dbReference type="Gene3D" id="1.10.10.60">
    <property type="entry name" value="Homeodomain-like"/>
    <property type="match status" value="1"/>
</dbReference>
<dbReference type="GO" id="GO:0005524">
    <property type="term" value="F:ATP binding"/>
    <property type="evidence" value="ECO:0007669"/>
    <property type="project" value="UniProtKB-KW"/>
</dbReference>
<dbReference type="GO" id="GO:0000160">
    <property type="term" value="P:phosphorelay signal transduction system"/>
    <property type="evidence" value="ECO:0007669"/>
    <property type="project" value="UniProtKB-KW"/>
</dbReference>
<dbReference type="AlphaFoldDB" id="A0A2W5TDC6"/>
<dbReference type="Gene3D" id="1.10.8.60">
    <property type="match status" value="1"/>
</dbReference>
<keyword evidence="4" id="KW-0902">Two-component regulatory system</keyword>
<keyword evidence="5" id="KW-0805">Transcription regulation</keyword>
<dbReference type="PANTHER" id="PTHR32071:SF122">
    <property type="entry name" value="SIGMA FACTOR"/>
    <property type="match status" value="1"/>
</dbReference>
<dbReference type="Pfam" id="PF02954">
    <property type="entry name" value="HTH_8"/>
    <property type="match status" value="1"/>
</dbReference>
<evidence type="ECO:0000256" key="6">
    <source>
        <dbReference type="ARBA" id="ARBA00023125"/>
    </source>
</evidence>
<dbReference type="InterPro" id="IPR002078">
    <property type="entry name" value="Sigma_54_int"/>
</dbReference>
<keyword evidence="6" id="KW-0238">DNA-binding</keyword>
<dbReference type="PROSITE" id="PS00676">
    <property type="entry name" value="SIGMA54_INTERACT_2"/>
    <property type="match status" value="1"/>
</dbReference>
<dbReference type="InterPro" id="IPR027417">
    <property type="entry name" value="P-loop_NTPase"/>
</dbReference>
<dbReference type="SMART" id="SM00382">
    <property type="entry name" value="AAA"/>
    <property type="match status" value="1"/>
</dbReference>
<keyword evidence="3" id="KW-0067">ATP-binding</keyword>
<dbReference type="PROSITE" id="PS50110">
    <property type="entry name" value="RESPONSE_REGULATORY"/>
    <property type="match status" value="1"/>
</dbReference>
<dbReference type="Pfam" id="PF25601">
    <property type="entry name" value="AAA_lid_14"/>
    <property type="match status" value="1"/>
</dbReference>
<evidence type="ECO:0000256" key="3">
    <source>
        <dbReference type="ARBA" id="ARBA00022840"/>
    </source>
</evidence>
<dbReference type="PRINTS" id="PR01590">
    <property type="entry name" value="HTHFIS"/>
</dbReference>
<dbReference type="PROSITE" id="PS50045">
    <property type="entry name" value="SIGMA54_INTERACT_4"/>
    <property type="match status" value="1"/>
</dbReference>
<dbReference type="Pfam" id="PF00072">
    <property type="entry name" value="Response_reg"/>
    <property type="match status" value="1"/>
</dbReference>
<evidence type="ECO:0000256" key="1">
    <source>
        <dbReference type="ARBA" id="ARBA00022553"/>
    </source>
</evidence>
<comment type="caution">
    <text evidence="11">The sequence shown here is derived from an EMBL/GenBank/DDBJ whole genome shotgun (WGS) entry which is preliminary data.</text>
</comment>
<gene>
    <name evidence="11" type="ORF">DI536_22725</name>
</gene>
<accession>A0A2W5TDC6</accession>
<feature type="domain" description="Sigma-54 factor interaction" evidence="9">
    <location>
        <begin position="143"/>
        <end position="371"/>
    </location>
</feature>
<dbReference type="Pfam" id="PF00158">
    <property type="entry name" value="Sigma54_activat"/>
    <property type="match status" value="1"/>
</dbReference>